<organism evidence="2 3">
    <name type="scientific">Neohortaea acidophila</name>
    <dbReference type="NCBI Taxonomy" id="245834"/>
    <lineage>
        <taxon>Eukaryota</taxon>
        <taxon>Fungi</taxon>
        <taxon>Dikarya</taxon>
        <taxon>Ascomycota</taxon>
        <taxon>Pezizomycotina</taxon>
        <taxon>Dothideomycetes</taxon>
        <taxon>Dothideomycetidae</taxon>
        <taxon>Mycosphaerellales</taxon>
        <taxon>Teratosphaeriaceae</taxon>
        <taxon>Neohortaea</taxon>
    </lineage>
</organism>
<feature type="region of interest" description="Disordered" evidence="1">
    <location>
        <begin position="40"/>
        <end position="59"/>
    </location>
</feature>
<reference evidence="2" key="1">
    <citation type="journal article" date="2020" name="Stud. Mycol.">
        <title>101 Dothideomycetes genomes: a test case for predicting lifestyles and emergence of pathogens.</title>
        <authorList>
            <person name="Haridas S."/>
            <person name="Albert R."/>
            <person name="Binder M."/>
            <person name="Bloem J."/>
            <person name="Labutti K."/>
            <person name="Salamov A."/>
            <person name="Andreopoulos B."/>
            <person name="Baker S."/>
            <person name="Barry K."/>
            <person name="Bills G."/>
            <person name="Bluhm B."/>
            <person name="Cannon C."/>
            <person name="Castanera R."/>
            <person name="Culley D."/>
            <person name="Daum C."/>
            <person name="Ezra D."/>
            <person name="Gonzalez J."/>
            <person name="Henrissat B."/>
            <person name="Kuo A."/>
            <person name="Liang C."/>
            <person name="Lipzen A."/>
            <person name="Lutzoni F."/>
            <person name="Magnuson J."/>
            <person name="Mondo S."/>
            <person name="Nolan M."/>
            <person name="Ohm R."/>
            <person name="Pangilinan J."/>
            <person name="Park H.-J."/>
            <person name="Ramirez L."/>
            <person name="Alfaro M."/>
            <person name="Sun H."/>
            <person name="Tritt A."/>
            <person name="Yoshinaga Y."/>
            <person name="Zwiers L.-H."/>
            <person name="Turgeon B."/>
            <person name="Goodwin S."/>
            <person name="Spatafora J."/>
            <person name="Crous P."/>
            <person name="Grigoriev I."/>
        </authorList>
    </citation>
    <scope>NUCLEOTIDE SEQUENCE</scope>
    <source>
        <strain evidence="2">CBS 113389</strain>
    </source>
</reference>
<protein>
    <submittedName>
        <fullName evidence="2">Uncharacterized protein</fullName>
    </submittedName>
</protein>
<evidence type="ECO:0000256" key="1">
    <source>
        <dbReference type="SAM" id="MobiDB-lite"/>
    </source>
</evidence>
<feature type="compositionally biased region" description="Low complexity" evidence="1">
    <location>
        <begin position="40"/>
        <end position="54"/>
    </location>
</feature>
<dbReference type="PRINTS" id="PR01217">
    <property type="entry name" value="PRICHEXTENSN"/>
</dbReference>
<gene>
    <name evidence="2" type="ORF">BDY17DRAFT_175969</name>
</gene>
<dbReference type="Proteomes" id="UP000799767">
    <property type="component" value="Unassembled WGS sequence"/>
</dbReference>
<proteinExistence type="predicted"/>
<dbReference type="AlphaFoldDB" id="A0A6A6PPS5"/>
<dbReference type="EMBL" id="MU001637">
    <property type="protein sequence ID" value="KAF2482022.1"/>
    <property type="molecule type" value="Genomic_DNA"/>
</dbReference>
<sequence>MNLPSTPSRSFHFSCCQCNGQEDARPISSPLLDLLFSSLSPPSSSQHQHPASSLVSSSTTFTHPSIHQHQSSQHQSTMHINTLAVVAAAALFSSVSAWDIHDRDISWCGPCNDSPREKWSFVESWFCDWLIDSGTCDLDTHPDTSPRTKTTFEYHTHTVTDRRRDAAATPTSVEDMVIPHLQHVPAALCEGFPKGMRPSACSVISEATPSKVRARRWEAETETVTMRIYETETSTVMSIPTWCLNTPTATHPAPTTWPGMTTPAPPPHTELPPPVWTIPTPPPHFELPPPVWHTPAPSPPQSPVVSKPTTSVVTITSEACTTCTPHIWTSTVSLPLSPVPTPSSSHYTWSSPPSTPSSWSSTTPSYPSTSAPVHSSTTTPAAYSPSTTVSYSHTTHTYGTMKPIYTHPTSITPPVLGGVGKVEGSVLAMLAFVAAAVVIPAL</sequence>
<feature type="region of interest" description="Disordered" evidence="1">
    <location>
        <begin position="343"/>
        <end position="386"/>
    </location>
</feature>
<dbReference type="GeneID" id="54470856"/>
<evidence type="ECO:0000313" key="2">
    <source>
        <dbReference type="EMBL" id="KAF2482022.1"/>
    </source>
</evidence>
<keyword evidence="3" id="KW-1185">Reference proteome</keyword>
<accession>A0A6A6PPS5</accession>
<evidence type="ECO:0000313" key="3">
    <source>
        <dbReference type="Proteomes" id="UP000799767"/>
    </source>
</evidence>
<dbReference type="RefSeq" id="XP_033588592.1">
    <property type="nucleotide sequence ID" value="XM_033729854.1"/>
</dbReference>
<name>A0A6A6PPS5_9PEZI</name>